<accession>A0A8H7HKC6</accession>
<dbReference type="EMBL" id="JACYCD010000501">
    <property type="protein sequence ID" value="KAF8692555.1"/>
    <property type="molecule type" value="Genomic_DNA"/>
</dbReference>
<reference evidence="1" key="1">
    <citation type="submission" date="2020-09" db="EMBL/GenBank/DDBJ databases">
        <title>Comparative genome analyses of four rice-infecting Rhizoctonia solani isolates reveal extensive enrichment of homogalacturonan modification genes.</title>
        <authorList>
            <person name="Lee D.-Y."/>
            <person name="Jeon J."/>
            <person name="Kim K.-T."/>
            <person name="Cheong K."/>
            <person name="Song H."/>
            <person name="Choi G."/>
            <person name="Ko J."/>
            <person name="Opiyo S.O."/>
            <person name="Zuo S."/>
            <person name="Madhav S."/>
            <person name="Lee Y.-H."/>
            <person name="Wang G.-L."/>
        </authorList>
    </citation>
    <scope>NUCLEOTIDE SEQUENCE</scope>
    <source>
        <strain evidence="1">AG1-IA WGL</strain>
    </source>
</reference>
<feature type="non-terminal residue" evidence="1">
    <location>
        <position position="1"/>
    </location>
</feature>
<gene>
    <name evidence="1" type="ORF">RHS03_08605</name>
</gene>
<evidence type="ECO:0000313" key="1">
    <source>
        <dbReference type="EMBL" id="KAF8692555.1"/>
    </source>
</evidence>
<proteinExistence type="predicted"/>
<protein>
    <submittedName>
        <fullName evidence="1">Uncharacterized protein</fullName>
    </submittedName>
</protein>
<dbReference type="Proteomes" id="UP000602905">
    <property type="component" value="Unassembled WGS sequence"/>
</dbReference>
<sequence>MLYRPNRQSLTRSDLVLAPPVGYTSEIRPSRQCHLALVLSALLTTRRAQPRPPFPPRVCSYSLLFAPIRSYSLVFACSSLDSAHLVLFSPHTPLACSNSLIRVPPRHTPAGRLLPSIPLATGAPFSGPREPALVSLAAV</sequence>
<name>A0A8H7HKC6_9AGAM</name>
<evidence type="ECO:0000313" key="2">
    <source>
        <dbReference type="Proteomes" id="UP000602905"/>
    </source>
</evidence>
<organism evidence="1 2">
    <name type="scientific">Rhizoctonia solani</name>
    <dbReference type="NCBI Taxonomy" id="456999"/>
    <lineage>
        <taxon>Eukaryota</taxon>
        <taxon>Fungi</taxon>
        <taxon>Dikarya</taxon>
        <taxon>Basidiomycota</taxon>
        <taxon>Agaricomycotina</taxon>
        <taxon>Agaricomycetes</taxon>
        <taxon>Cantharellales</taxon>
        <taxon>Ceratobasidiaceae</taxon>
        <taxon>Rhizoctonia</taxon>
    </lineage>
</organism>
<dbReference type="AlphaFoldDB" id="A0A8H7HKC6"/>
<comment type="caution">
    <text evidence="1">The sequence shown here is derived from an EMBL/GenBank/DDBJ whole genome shotgun (WGS) entry which is preliminary data.</text>
</comment>